<evidence type="ECO:0000313" key="3">
    <source>
        <dbReference type="EMBL" id="BES87784.1"/>
    </source>
</evidence>
<dbReference type="Pfam" id="PF10545">
    <property type="entry name" value="MADF_DNA_bdg"/>
    <property type="match status" value="1"/>
</dbReference>
<feature type="region of interest" description="Disordered" evidence="1">
    <location>
        <begin position="241"/>
        <end position="313"/>
    </location>
</feature>
<feature type="domain" description="MADF" evidence="2">
    <location>
        <begin position="30"/>
        <end position="122"/>
    </location>
</feature>
<keyword evidence="4" id="KW-1185">Reference proteome</keyword>
<dbReference type="InterPro" id="IPR006578">
    <property type="entry name" value="MADF-dom"/>
</dbReference>
<dbReference type="Proteomes" id="UP001307889">
    <property type="component" value="Chromosome 1"/>
</dbReference>
<dbReference type="PANTHER" id="PTHR21505">
    <property type="entry name" value="MADF DOMAIN-CONTAINING PROTEIN-RELATED"/>
    <property type="match status" value="1"/>
</dbReference>
<dbReference type="PANTHER" id="PTHR21505:SF8">
    <property type="entry name" value="DPT-YFP REPRESSOR BY OVEREXPRESSION, ISOFORM D-RELATED"/>
    <property type="match status" value="1"/>
</dbReference>
<feature type="compositionally biased region" description="Low complexity" evidence="1">
    <location>
        <begin position="241"/>
        <end position="258"/>
    </location>
</feature>
<gene>
    <name evidence="3" type="ORF">NTJ_00590</name>
</gene>
<feature type="region of interest" description="Disordered" evidence="1">
    <location>
        <begin position="182"/>
        <end position="209"/>
    </location>
</feature>
<evidence type="ECO:0000256" key="1">
    <source>
        <dbReference type="SAM" id="MobiDB-lite"/>
    </source>
</evidence>
<reference evidence="3 4" key="1">
    <citation type="submission" date="2023-09" db="EMBL/GenBank/DDBJ databases">
        <title>Nesidiocoris tenuis whole genome shotgun sequence.</title>
        <authorList>
            <person name="Shibata T."/>
            <person name="Shimoda M."/>
            <person name="Kobayashi T."/>
            <person name="Uehara T."/>
        </authorList>
    </citation>
    <scope>NUCLEOTIDE SEQUENCE [LARGE SCALE GENOMIC DNA]</scope>
    <source>
        <strain evidence="3 4">Japan</strain>
    </source>
</reference>
<dbReference type="SMART" id="SM00595">
    <property type="entry name" value="MADF"/>
    <property type="match status" value="1"/>
</dbReference>
<name>A0ABN7A934_9HEMI</name>
<dbReference type="PROSITE" id="PS51029">
    <property type="entry name" value="MADF"/>
    <property type="match status" value="1"/>
</dbReference>
<feature type="compositionally biased region" description="Basic and acidic residues" evidence="1">
    <location>
        <begin position="283"/>
        <end position="304"/>
    </location>
</feature>
<evidence type="ECO:0000259" key="2">
    <source>
        <dbReference type="PROSITE" id="PS51029"/>
    </source>
</evidence>
<organism evidence="3 4">
    <name type="scientific">Nesidiocoris tenuis</name>
    <dbReference type="NCBI Taxonomy" id="355587"/>
    <lineage>
        <taxon>Eukaryota</taxon>
        <taxon>Metazoa</taxon>
        <taxon>Ecdysozoa</taxon>
        <taxon>Arthropoda</taxon>
        <taxon>Hexapoda</taxon>
        <taxon>Insecta</taxon>
        <taxon>Pterygota</taxon>
        <taxon>Neoptera</taxon>
        <taxon>Paraneoptera</taxon>
        <taxon>Hemiptera</taxon>
        <taxon>Heteroptera</taxon>
        <taxon>Panheteroptera</taxon>
        <taxon>Cimicomorpha</taxon>
        <taxon>Miridae</taxon>
        <taxon>Dicyphina</taxon>
        <taxon>Nesidiocoris</taxon>
    </lineage>
</organism>
<proteinExistence type="predicted"/>
<protein>
    <submittedName>
        <fullName evidence="3">Alcohol dehydrogenase transcription factor Myb/SANT-like</fullName>
    </submittedName>
</protein>
<accession>A0ABN7A934</accession>
<feature type="compositionally biased region" description="Polar residues" evidence="1">
    <location>
        <begin position="191"/>
        <end position="200"/>
    </location>
</feature>
<sequence>MLGGKARFHLKPYASRRVWIPRFNLETNIRFIEEYRKHPCLWNPDAADYMKHKPRFKAYEDIAKAMQYPGLDAASVRSKIKILRSCYISSRKQIASKAGTSTPHKPVDWFWAADSFLHDVIRLGFNEPDSINDEYRYLKQNFNTNDPNNTDQAEIFFGADMPVSSTVEVFDSAHDDIIGEEITDDADDETPSVNQNNAVSIKTEAAEDDTPDNRIYLELDDDQLMAIENGEMSIEEIAAKAEAAAASQQQRASIRQTPKPTPQRKPKNSNSAQTPARATPARQADKQVERKTQKKPSAEEKGEEIQSAESEPEDEFDVFGRCVAFQLKALPVDMALDLESQIHTLITKKRMDLLRKNKLHTHSQSDPAFAAV</sequence>
<evidence type="ECO:0000313" key="4">
    <source>
        <dbReference type="Proteomes" id="UP001307889"/>
    </source>
</evidence>
<dbReference type="EMBL" id="AP028909">
    <property type="protein sequence ID" value="BES87784.1"/>
    <property type="molecule type" value="Genomic_DNA"/>
</dbReference>